<evidence type="ECO:0000256" key="4">
    <source>
        <dbReference type="PROSITE-ProRule" id="PRU00335"/>
    </source>
</evidence>
<keyword evidence="3" id="KW-0804">Transcription</keyword>
<dbReference type="Proteomes" id="UP000319103">
    <property type="component" value="Unassembled WGS sequence"/>
</dbReference>
<dbReference type="PROSITE" id="PS50977">
    <property type="entry name" value="HTH_TETR_2"/>
    <property type="match status" value="1"/>
</dbReference>
<dbReference type="PRINTS" id="PR00455">
    <property type="entry name" value="HTHTETR"/>
</dbReference>
<comment type="caution">
    <text evidence="6">The sequence shown here is derived from an EMBL/GenBank/DDBJ whole genome shotgun (WGS) entry which is preliminary data.</text>
</comment>
<dbReference type="InterPro" id="IPR009057">
    <property type="entry name" value="Homeodomain-like_sf"/>
</dbReference>
<sequence>MYAMSALKSGTAVDEASGAAPARPMRADARRNYERLVSAAAVAFAERGERASMDEIAKRAGVGAGTLYRHFPAREDLVAAVYRGGLEESCAKGRALLAECEPGDALYAWLEVMALHWRAIGELRALMSAVFAERDDLKESCHDLVFGTADELIDDAKAARAVRGDVTAPEVLRLVHAAVVACEPKPGTVEIALDRMLELITDGLRPRE</sequence>
<evidence type="ECO:0000313" key="7">
    <source>
        <dbReference type="Proteomes" id="UP000319103"/>
    </source>
</evidence>
<dbReference type="InterPro" id="IPR050109">
    <property type="entry name" value="HTH-type_TetR-like_transc_reg"/>
</dbReference>
<protein>
    <submittedName>
        <fullName evidence="6">TetR/AcrR family transcriptional regulator</fullName>
    </submittedName>
</protein>
<feature type="domain" description="HTH tetR-type" evidence="5">
    <location>
        <begin position="30"/>
        <end position="89"/>
    </location>
</feature>
<dbReference type="Pfam" id="PF00440">
    <property type="entry name" value="TetR_N"/>
    <property type="match status" value="1"/>
</dbReference>
<reference evidence="6 7" key="1">
    <citation type="submission" date="2019-06" db="EMBL/GenBank/DDBJ databases">
        <title>Description of Kitasatospora acidophila sp. nov. isolated from pine grove soil, and reclassification of Streptomyces novaecaesareae to Kitasatospora novaeceasareae comb. nov.</title>
        <authorList>
            <person name="Kim M.J."/>
        </authorList>
    </citation>
    <scope>NUCLEOTIDE SEQUENCE [LARGE SCALE GENOMIC DNA]</scope>
    <source>
        <strain evidence="6 7">MMS16-CNU292</strain>
    </source>
</reference>
<dbReference type="Pfam" id="PF21597">
    <property type="entry name" value="TetR_C_43"/>
    <property type="match status" value="1"/>
</dbReference>
<dbReference type="InterPro" id="IPR001647">
    <property type="entry name" value="HTH_TetR"/>
</dbReference>
<evidence type="ECO:0000313" key="6">
    <source>
        <dbReference type="EMBL" id="TQF02230.1"/>
    </source>
</evidence>
<dbReference type="SUPFAM" id="SSF48498">
    <property type="entry name" value="Tetracyclin repressor-like, C-terminal domain"/>
    <property type="match status" value="1"/>
</dbReference>
<proteinExistence type="predicted"/>
<dbReference type="PANTHER" id="PTHR30055">
    <property type="entry name" value="HTH-TYPE TRANSCRIPTIONAL REGULATOR RUTR"/>
    <property type="match status" value="1"/>
</dbReference>
<evidence type="ECO:0000259" key="5">
    <source>
        <dbReference type="PROSITE" id="PS50977"/>
    </source>
</evidence>
<evidence type="ECO:0000256" key="1">
    <source>
        <dbReference type="ARBA" id="ARBA00023015"/>
    </source>
</evidence>
<dbReference type="PANTHER" id="PTHR30055:SF234">
    <property type="entry name" value="HTH-TYPE TRANSCRIPTIONAL REGULATOR BETI"/>
    <property type="match status" value="1"/>
</dbReference>
<evidence type="ECO:0000256" key="2">
    <source>
        <dbReference type="ARBA" id="ARBA00023125"/>
    </source>
</evidence>
<dbReference type="InterPro" id="IPR049445">
    <property type="entry name" value="TetR_SbtR-like_C"/>
</dbReference>
<dbReference type="GO" id="GO:0003700">
    <property type="term" value="F:DNA-binding transcription factor activity"/>
    <property type="evidence" value="ECO:0007669"/>
    <property type="project" value="TreeGrafter"/>
</dbReference>
<dbReference type="AlphaFoldDB" id="A0A540VZQ9"/>
<organism evidence="6 7">
    <name type="scientific">Kitasatospora acidiphila</name>
    <dbReference type="NCBI Taxonomy" id="2567942"/>
    <lineage>
        <taxon>Bacteria</taxon>
        <taxon>Bacillati</taxon>
        <taxon>Actinomycetota</taxon>
        <taxon>Actinomycetes</taxon>
        <taxon>Kitasatosporales</taxon>
        <taxon>Streptomycetaceae</taxon>
        <taxon>Kitasatospora</taxon>
    </lineage>
</organism>
<keyword evidence="1" id="KW-0805">Transcription regulation</keyword>
<dbReference type="OrthoDB" id="3192968at2"/>
<dbReference type="SUPFAM" id="SSF46689">
    <property type="entry name" value="Homeodomain-like"/>
    <property type="match status" value="1"/>
</dbReference>
<gene>
    <name evidence="6" type="ORF">E6W39_08045</name>
</gene>
<name>A0A540VZQ9_9ACTN</name>
<keyword evidence="7" id="KW-1185">Reference proteome</keyword>
<dbReference type="Gene3D" id="1.10.357.10">
    <property type="entry name" value="Tetracycline Repressor, domain 2"/>
    <property type="match status" value="1"/>
</dbReference>
<accession>A0A540VZQ9</accession>
<dbReference type="InterPro" id="IPR036271">
    <property type="entry name" value="Tet_transcr_reg_TetR-rel_C_sf"/>
</dbReference>
<evidence type="ECO:0000256" key="3">
    <source>
        <dbReference type="ARBA" id="ARBA00023163"/>
    </source>
</evidence>
<keyword evidence="2 4" id="KW-0238">DNA-binding</keyword>
<dbReference type="GO" id="GO:0000976">
    <property type="term" value="F:transcription cis-regulatory region binding"/>
    <property type="evidence" value="ECO:0007669"/>
    <property type="project" value="TreeGrafter"/>
</dbReference>
<dbReference type="EMBL" id="VIGB01000003">
    <property type="protein sequence ID" value="TQF02230.1"/>
    <property type="molecule type" value="Genomic_DNA"/>
</dbReference>
<feature type="DNA-binding region" description="H-T-H motif" evidence="4">
    <location>
        <begin position="52"/>
        <end position="71"/>
    </location>
</feature>